<dbReference type="EMBL" id="UGKR01000003">
    <property type="protein sequence ID" value="STS89215.1"/>
    <property type="molecule type" value="Genomic_DNA"/>
</dbReference>
<proteinExistence type="predicted"/>
<reference evidence="1 2" key="1">
    <citation type="submission" date="2018-06" db="EMBL/GenBank/DDBJ databases">
        <authorList>
            <consortium name="Pathogen Informatics"/>
            <person name="Doyle S."/>
        </authorList>
    </citation>
    <scope>NUCLEOTIDE SEQUENCE [LARGE SCALE GENOMIC DNA]</scope>
    <source>
        <strain evidence="1 2">NCTC9177</strain>
    </source>
</reference>
<organism evidence="1 2">
    <name type="scientific">Klebsiella variicola</name>
    <dbReference type="NCBI Taxonomy" id="244366"/>
    <lineage>
        <taxon>Bacteria</taxon>
        <taxon>Pseudomonadati</taxon>
        <taxon>Pseudomonadota</taxon>
        <taxon>Gammaproteobacteria</taxon>
        <taxon>Enterobacterales</taxon>
        <taxon>Enterobacteriaceae</taxon>
        <taxon>Klebsiella/Raoultella group</taxon>
        <taxon>Klebsiella</taxon>
        <taxon>Klebsiella pneumoniae complex</taxon>
    </lineage>
</organism>
<dbReference type="Proteomes" id="UP000254545">
    <property type="component" value="Unassembled WGS sequence"/>
</dbReference>
<protein>
    <submittedName>
        <fullName evidence="1">Potassium-transporting ATPase subunit A</fullName>
    </submittedName>
</protein>
<sequence>MAAQGFLLLASYLLVLLVLARPLGTCLARMVNDIPLPGLAGVERVLWRVAGIRARGDGLAAVFAGDPAV</sequence>
<dbReference type="AlphaFoldDB" id="A0A7H4MFW5"/>
<evidence type="ECO:0000313" key="2">
    <source>
        <dbReference type="Proteomes" id="UP000254545"/>
    </source>
</evidence>
<comment type="caution">
    <text evidence="1">The sequence shown here is derived from an EMBL/GenBank/DDBJ whole genome shotgun (WGS) entry which is preliminary data.</text>
</comment>
<evidence type="ECO:0000313" key="1">
    <source>
        <dbReference type="EMBL" id="STS89215.1"/>
    </source>
</evidence>
<accession>A0A7H4MFW5</accession>
<name>A0A7H4MFW5_KLEVA</name>
<gene>
    <name evidence="1" type="ORF">NCTC9177_03087</name>
</gene>